<dbReference type="InterPro" id="IPR005475">
    <property type="entry name" value="Transketolase-like_Pyr-bd"/>
</dbReference>
<evidence type="ECO:0000256" key="6">
    <source>
        <dbReference type="ARBA" id="ARBA00022679"/>
    </source>
</evidence>
<feature type="binding site" evidence="13">
    <location>
        <position position="367"/>
    </location>
    <ligand>
        <name>substrate</name>
    </ligand>
</feature>
<dbReference type="Pfam" id="PF22613">
    <property type="entry name" value="Transketolase_C_1"/>
    <property type="match status" value="1"/>
</dbReference>
<dbReference type="PANTHER" id="PTHR43522">
    <property type="entry name" value="TRANSKETOLASE"/>
    <property type="match status" value="1"/>
</dbReference>
<dbReference type="Gene3D" id="3.40.50.920">
    <property type="match status" value="1"/>
</dbReference>
<dbReference type="InterPro" id="IPR055152">
    <property type="entry name" value="Transketolase-like_C_2"/>
</dbReference>
<dbReference type="KEGG" id="alus:STSP2_03460"/>
<feature type="binding site" evidence="15">
    <location>
        <position position="197"/>
    </location>
    <ligand>
        <name>Mg(2+)</name>
        <dbReference type="ChEBI" id="CHEBI:18420"/>
    </ligand>
</feature>
<keyword evidence="6 17" id="KW-0808">Transferase</keyword>
<evidence type="ECO:0000256" key="7">
    <source>
        <dbReference type="ARBA" id="ARBA00022723"/>
    </source>
</evidence>
<evidence type="ECO:0000256" key="12">
    <source>
        <dbReference type="PIRSR" id="PIRSR605478-1"/>
    </source>
</evidence>
<accession>A0A1U9NR86</accession>
<feature type="site" description="Important for catalytic activity" evidence="16">
    <location>
        <position position="272"/>
    </location>
</feature>
<dbReference type="SMART" id="SM00861">
    <property type="entry name" value="Transket_pyr"/>
    <property type="match status" value="1"/>
</dbReference>
<evidence type="ECO:0000256" key="14">
    <source>
        <dbReference type="PIRSR" id="PIRSR605478-3"/>
    </source>
</evidence>
<feature type="binding site" evidence="13">
    <location>
        <position position="394"/>
    </location>
    <ligand>
        <name>substrate</name>
    </ligand>
</feature>
<comment type="cofactor">
    <cofactor evidence="14">
        <name>thiamine diphosphate</name>
        <dbReference type="ChEBI" id="CHEBI:58937"/>
    </cofactor>
    <text evidence="14">Binds 1 thiamine pyrophosphate per subunit. During the reaction, the substrate forms a covalent intermediate with the cofactor.</text>
</comment>
<comment type="subunit">
    <text evidence="4 17">Homodimer.</text>
</comment>
<feature type="binding site" evidence="14">
    <location>
        <begin position="124"/>
        <end position="126"/>
    </location>
    <ligand>
        <name>thiamine diphosphate</name>
        <dbReference type="ChEBI" id="CHEBI:58937"/>
    </ligand>
</feature>
<dbReference type="EC" id="2.2.1.1" evidence="5 11"/>
<feature type="active site" description="Proton donor" evidence="12">
    <location>
        <position position="421"/>
    </location>
</feature>
<protein>
    <recommendedName>
        <fullName evidence="5 11">Transketolase</fullName>
        <ecNumber evidence="5 11">2.2.1.1</ecNumber>
    </recommendedName>
</protein>
<dbReference type="Pfam" id="PF02779">
    <property type="entry name" value="Transket_pyr"/>
    <property type="match status" value="1"/>
</dbReference>
<dbReference type="PROSITE" id="PS00802">
    <property type="entry name" value="TRANSKETOLASE_2"/>
    <property type="match status" value="1"/>
</dbReference>
<evidence type="ECO:0000256" key="10">
    <source>
        <dbReference type="ARBA" id="ARBA00049473"/>
    </source>
</evidence>
<keyword evidence="17" id="KW-0106">Calcium</keyword>
<keyword evidence="20" id="KW-1185">Reference proteome</keyword>
<feature type="domain" description="Transketolase-like pyrimidine-binding" evidence="18">
    <location>
        <begin position="364"/>
        <end position="535"/>
    </location>
</feature>
<dbReference type="AlphaFoldDB" id="A0A1U9NR86"/>
<dbReference type="OrthoDB" id="8732661at2"/>
<feature type="binding site" evidence="13">
    <location>
        <position position="272"/>
    </location>
    <ligand>
        <name>substrate</name>
    </ligand>
</feature>
<dbReference type="InterPro" id="IPR009014">
    <property type="entry name" value="Transketo_C/PFOR_II"/>
</dbReference>
<evidence type="ECO:0000256" key="16">
    <source>
        <dbReference type="PIRSR" id="PIRSR605478-5"/>
    </source>
</evidence>
<feature type="binding site" evidence="14">
    <location>
        <position position="166"/>
    </location>
    <ligand>
        <name>thiamine diphosphate</name>
        <dbReference type="ChEBI" id="CHEBI:58937"/>
    </ligand>
</feature>
<comment type="cofactor">
    <cofactor evidence="17">
        <name>Mg(2+)</name>
        <dbReference type="ChEBI" id="CHEBI:18420"/>
    </cofactor>
    <cofactor evidence="17">
        <name>Ca(2+)</name>
        <dbReference type="ChEBI" id="CHEBI:29108"/>
    </cofactor>
    <cofactor evidence="17">
        <name>Mn(2+)</name>
        <dbReference type="ChEBI" id="CHEBI:29035"/>
    </cofactor>
    <cofactor evidence="17">
        <name>Co(2+)</name>
        <dbReference type="ChEBI" id="CHEBI:48828"/>
    </cofactor>
    <text evidence="17">Binds 1 Mg(2+) ion per subunit. Can also utilize other divalent metal cations, such as Ca(2+), Mn(2+) and Co(2+).</text>
</comment>
<feature type="binding site" evidence="13">
    <location>
        <position position="479"/>
    </location>
    <ligand>
        <name>substrate</name>
    </ligand>
</feature>
<feature type="binding site" evidence="14">
    <location>
        <position position="195"/>
    </location>
    <ligand>
        <name>thiamine diphosphate</name>
        <dbReference type="ChEBI" id="CHEBI:58937"/>
    </ligand>
</feature>
<keyword evidence="7 15" id="KW-0479">Metal-binding</keyword>
<evidence type="ECO:0000256" key="2">
    <source>
        <dbReference type="ARBA" id="ARBA00001941"/>
    </source>
</evidence>
<dbReference type="GO" id="GO:0009052">
    <property type="term" value="P:pentose-phosphate shunt, non-oxidative branch"/>
    <property type="evidence" value="ECO:0007669"/>
    <property type="project" value="UniProtKB-ARBA"/>
</dbReference>
<evidence type="ECO:0000256" key="1">
    <source>
        <dbReference type="ARBA" id="ARBA00001913"/>
    </source>
</evidence>
<sequence length="675" mass="73407">MGLTENVKGLSEIDELCVQTIRFLSMEAVQEANSGHPGMPMGMAGAAYHLWMNHMRFNPKNPNWMNRDRFVLSAGHGSMLLYSLLYLTGFDLSLVDLKNFRQWGSRTPGHPEFGHTAGVEATTGPLGQGLTNAVGMAIAEKYLADRYNKEDFPVFDYNIYSIAGDGCLQEGITSEASSLAGHLGLDNLIVIYDDNHITIDGDTSLSFTEDVAKRYEAYGWYVQEVDGDGNNIQGLQKALENAKAQSDGPSLIKFRSLIGHGSPKHQGKESAHGAPLGEDEIKVIKEKFGWEPGEAFVVPQQVLDHMQKKATDDGQALEKEYNEMFARYAQKYPELAKEIEDALAGRLPVNVEDLLPDFEAGSSLATRKASGAILNAMMPSLPLVLGGSADLTPSNNTLFKGAEDFQKDNPGGRYIRYGVREHAMGAVMNGISLSGLLKPYGGTFLVFSDYMRPAIRVAALSNYPTIFLFTHDSIGLGEDGPTHQPVEHIASLRAIPNLKVFRPADANETAYAWKYMLEHNDGPMTIALTRQGLPVLDQDKYGSAKQAEKGAYVLVEQDNPDVLLLATGSEVQLALGAAATLANEGIKAQVVSMPCWELFEQQDQAYKEKVLPPSVTARVGVEAGVDNGWWKYLGTGCEFVGMSTFGASAPAKECFANFGITGQAVTEAAKKVLNK</sequence>
<evidence type="ECO:0000256" key="8">
    <source>
        <dbReference type="ARBA" id="ARBA00022842"/>
    </source>
</evidence>
<dbReference type="InterPro" id="IPR005474">
    <property type="entry name" value="Transketolase_N"/>
</dbReference>
<evidence type="ECO:0000256" key="9">
    <source>
        <dbReference type="ARBA" id="ARBA00023052"/>
    </source>
</evidence>
<feature type="binding site" evidence="13">
    <location>
        <position position="530"/>
    </location>
    <ligand>
        <name>substrate</name>
    </ligand>
</feature>
<evidence type="ECO:0000256" key="4">
    <source>
        <dbReference type="ARBA" id="ARBA00011738"/>
    </source>
</evidence>
<dbReference type="RefSeq" id="WP_146663856.1">
    <property type="nucleotide sequence ID" value="NZ_CP019791.1"/>
</dbReference>
<dbReference type="InterPro" id="IPR033247">
    <property type="entry name" value="Transketolase_fam"/>
</dbReference>
<organism evidence="19 20">
    <name type="scientific">Anaerohalosphaera lusitana</name>
    <dbReference type="NCBI Taxonomy" id="1936003"/>
    <lineage>
        <taxon>Bacteria</taxon>
        <taxon>Pseudomonadati</taxon>
        <taxon>Planctomycetota</taxon>
        <taxon>Phycisphaerae</taxon>
        <taxon>Sedimentisphaerales</taxon>
        <taxon>Anaerohalosphaeraceae</taxon>
        <taxon>Anaerohalosphaera</taxon>
    </lineage>
</organism>
<dbReference type="CDD" id="cd02012">
    <property type="entry name" value="TPP_TK"/>
    <property type="match status" value="1"/>
</dbReference>
<dbReference type="InterPro" id="IPR020826">
    <property type="entry name" value="Transketolase_BS"/>
</dbReference>
<evidence type="ECO:0000256" key="3">
    <source>
        <dbReference type="ARBA" id="ARBA00007131"/>
    </source>
</evidence>
<dbReference type="SUPFAM" id="SSF52518">
    <property type="entry name" value="Thiamin diphosphate-binding fold (THDP-binding)"/>
    <property type="match status" value="2"/>
</dbReference>
<dbReference type="CDD" id="cd07033">
    <property type="entry name" value="TPP_PYR_DXS_TK_like"/>
    <property type="match status" value="1"/>
</dbReference>
<dbReference type="FunFam" id="3.40.50.920:FF:000003">
    <property type="entry name" value="Transketolase"/>
    <property type="match status" value="1"/>
</dbReference>
<dbReference type="Proteomes" id="UP000189674">
    <property type="component" value="Chromosome"/>
</dbReference>
<comment type="cofactor">
    <cofactor evidence="2">
        <name>Co(2+)</name>
        <dbReference type="ChEBI" id="CHEBI:48828"/>
    </cofactor>
</comment>
<dbReference type="STRING" id="1936003.STSP2_03460"/>
<keyword evidence="9 14" id="KW-0786">Thiamine pyrophosphate</keyword>
<feature type="binding site" evidence="14">
    <location>
        <position position="272"/>
    </location>
    <ligand>
        <name>thiamine diphosphate</name>
        <dbReference type="ChEBI" id="CHEBI:58937"/>
    </ligand>
</feature>
<dbReference type="InterPro" id="IPR029061">
    <property type="entry name" value="THDP-binding"/>
</dbReference>
<dbReference type="SUPFAM" id="SSF52922">
    <property type="entry name" value="TK C-terminal domain-like"/>
    <property type="match status" value="1"/>
</dbReference>
<dbReference type="FunFam" id="3.40.50.970:FF:000004">
    <property type="entry name" value="Transketolase"/>
    <property type="match status" value="1"/>
</dbReference>
<dbReference type="InterPro" id="IPR005478">
    <property type="entry name" value="Transketolase_bac-like"/>
</dbReference>
<comment type="function">
    <text evidence="17">Catalyzes the transfer of a two-carbon ketol group from a ketose donor to an aldose acceptor, via a covalent intermediate with the cofactor thiamine pyrophosphate.</text>
</comment>
<comment type="catalytic activity">
    <reaction evidence="10 17">
        <text>D-sedoheptulose 7-phosphate + D-glyceraldehyde 3-phosphate = aldehydo-D-ribose 5-phosphate + D-xylulose 5-phosphate</text>
        <dbReference type="Rhea" id="RHEA:10508"/>
        <dbReference type="ChEBI" id="CHEBI:57483"/>
        <dbReference type="ChEBI" id="CHEBI:57737"/>
        <dbReference type="ChEBI" id="CHEBI:58273"/>
        <dbReference type="ChEBI" id="CHEBI:59776"/>
        <dbReference type="EC" id="2.2.1.1"/>
    </reaction>
</comment>
<dbReference type="PROSITE" id="PS00801">
    <property type="entry name" value="TRANSKETOLASE_1"/>
    <property type="match status" value="1"/>
</dbReference>
<dbReference type="EMBL" id="CP019791">
    <property type="protein sequence ID" value="AQT70254.1"/>
    <property type="molecule type" value="Genomic_DNA"/>
</dbReference>
<comment type="cofactor">
    <cofactor evidence="1">
        <name>Ca(2+)</name>
        <dbReference type="ChEBI" id="CHEBI:29108"/>
    </cofactor>
</comment>
<feature type="binding site" evidence="13">
    <location>
        <position position="483"/>
    </location>
    <ligand>
        <name>substrate</name>
    </ligand>
</feature>
<dbReference type="GO" id="GO:0046872">
    <property type="term" value="F:metal ion binding"/>
    <property type="evidence" value="ECO:0007669"/>
    <property type="project" value="UniProtKB-KW"/>
</dbReference>
<dbReference type="GO" id="GO:0004802">
    <property type="term" value="F:transketolase activity"/>
    <property type="evidence" value="ECO:0007669"/>
    <property type="project" value="UniProtKB-UniRule"/>
</dbReference>
<comment type="similarity">
    <text evidence="3 17">Belongs to the transketolase family.</text>
</comment>
<dbReference type="InterPro" id="IPR049557">
    <property type="entry name" value="Transketolase_CS"/>
</dbReference>
<dbReference type="PANTHER" id="PTHR43522:SF2">
    <property type="entry name" value="TRANSKETOLASE 1-RELATED"/>
    <property type="match status" value="1"/>
</dbReference>
<evidence type="ECO:0000256" key="11">
    <source>
        <dbReference type="NCBIfam" id="TIGR00232"/>
    </source>
</evidence>
<keyword evidence="8 15" id="KW-0460">Magnesium</keyword>
<feature type="binding site" evidence="13">
    <location>
        <position position="471"/>
    </location>
    <ligand>
        <name>substrate</name>
    </ligand>
</feature>
<dbReference type="Gene3D" id="3.40.50.970">
    <property type="match status" value="2"/>
</dbReference>
<evidence type="ECO:0000256" key="5">
    <source>
        <dbReference type="ARBA" id="ARBA00013152"/>
    </source>
</evidence>
<comment type="cofactor">
    <cofactor evidence="15">
        <name>Mg(2+)</name>
        <dbReference type="ChEBI" id="CHEBI:18420"/>
    </cofactor>
    <text evidence="15">Binds 1 Mg(2+) ion per subunit. Can also utilize other divalent metal cations, such as Ca(2+), Mn(2+) and Co(2+).</text>
</comment>
<feature type="binding site" evidence="13">
    <location>
        <position position="36"/>
    </location>
    <ligand>
        <name>substrate</name>
    </ligand>
</feature>
<feature type="binding site" evidence="14">
    <location>
        <position position="76"/>
    </location>
    <ligand>
        <name>thiamine diphosphate</name>
        <dbReference type="ChEBI" id="CHEBI:58937"/>
    </ligand>
</feature>
<feature type="binding site" evidence="15">
    <location>
        <position position="165"/>
    </location>
    <ligand>
        <name>Mg(2+)</name>
        <dbReference type="ChEBI" id="CHEBI:18420"/>
    </ligand>
</feature>
<gene>
    <name evidence="19" type="primary">tkt</name>
    <name evidence="19" type="ORF">STSP2_03460</name>
</gene>
<evidence type="ECO:0000256" key="15">
    <source>
        <dbReference type="PIRSR" id="PIRSR605478-4"/>
    </source>
</evidence>
<name>A0A1U9NR86_9BACT</name>
<evidence type="ECO:0000313" key="20">
    <source>
        <dbReference type="Proteomes" id="UP000189674"/>
    </source>
</evidence>
<dbReference type="NCBIfam" id="TIGR00232">
    <property type="entry name" value="tktlase_bact"/>
    <property type="match status" value="1"/>
</dbReference>
<feature type="binding site" evidence="15">
    <location>
        <position position="195"/>
    </location>
    <ligand>
        <name>Mg(2+)</name>
        <dbReference type="ChEBI" id="CHEBI:18420"/>
    </ligand>
</feature>
<dbReference type="GO" id="GO:0005829">
    <property type="term" value="C:cytosol"/>
    <property type="evidence" value="ECO:0007669"/>
    <property type="project" value="TreeGrafter"/>
</dbReference>
<feature type="binding site" evidence="14">
    <location>
        <position position="447"/>
    </location>
    <ligand>
        <name>thiamine diphosphate</name>
        <dbReference type="ChEBI" id="CHEBI:58937"/>
    </ligand>
</feature>
<evidence type="ECO:0000259" key="18">
    <source>
        <dbReference type="SMART" id="SM00861"/>
    </source>
</evidence>
<feature type="site" description="Important for catalytic activity" evidence="16">
    <location>
        <position position="36"/>
    </location>
</feature>
<evidence type="ECO:0000256" key="17">
    <source>
        <dbReference type="RuleBase" id="RU004996"/>
    </source>
</evidence>
<evidence type="ECO:0000313" key="19">
    <source>
        <dbReference type="EMBL" id="AQT70254.1"/>
    </source>
</evidence>
<dbReference type="Pfam" id="PF00456">
    <property type="entry name" value="Transketolase_N"/>
    <property type="match status" value="1"/>
</dbReference>
<reference evidence="20" key="1">
    <citation type="submission" date="2017-02" db="EMBL/GenBank/DDBJ databases">
        <title>Comparative genomics and description of representatives of a novel lineage of planctomycetes thriving in anoxic sediments.</title>
        <authorList>
            <person name="Spring S."/>
            <person name="Bunk B."/>
            <person name="Sproer C."/>
        </authorList>
    </citation>
    <scope>NUCLEOTIDE SEQUENCE [LARGE SCALE GENOMIC DNA]</scope>
    <source>
        <strain evidence="20">ST-NAGAB-D1</strain>
    </source>
</reference>
<dbReference type="FunFam" id="3.40.50.970:FF:000003">
    <property type="entry name" value="Transketolase"/>
    <property type="match status" value="1"/>
</dbReference>
<evidence type="ECO:0000256" key="13">
    <source>
        <dbReference type="PIRSR" id="PIRSR605478-2"/>
    </source>
</evidence>
<proteinExistence type="inferred from homology"/>